<evidence type="ECO:0000313" key="11">
    <source>
        <dbReference type="EMBL" id="SKD08568.1"/>
    </source>
</evidence>
<proteinExistence type="predicted"/>
<dbReference type="GO" id="GO:0006811">
    <property type="term" value="P:monoatomic ion transport"/>
    <property type="evidence" value="ECO:0007669"/>
    <property type="project" value="UniProtKB-KW"/>
</dbReference>
<gene>
    <name evidence="11" type="ORF">SAMN05660461_4440</name>
</gene>
<evidence type="ECO:0000256" key="2">
    <source>
        <dbReference type="ARBA" id="ARBA00022448"/>
    </source>
</evidence>
<keyword evidence="8 10" id="KW-0472">Membrane</keyword>
<evidence type="ECO:0000256" key="1">
    <source>
        <dbReference type="ARBA" id="ARBA00004651"/>
    </source>
</evidence>
<evidence type="ECO:0000256" key="4">
    <source>
        <dbReference type="ARBA" id="ARBA00022475"/>
    </source>
</evidence>
<accession>A0A1T5P867</accession>
<feature type="transmembrane region" description="Helical" evidence="10">
    <location>
        <begin position="257"/>
        <end position="284"/>
    </location>
</feature>
<keyword evidence="6 10" id="KW-1133">Transmembrane helix</keyword>
<protein>
    <recommendedName>
        <fullName evidence="9">Multidrug-efflux transporter</fullName>
    </recommendedName>
</protein>
<dbReference type="CDD" id="cd13139">
    <property type="entry name" value="MATE_like_14"/>
    <property type="match status" value="1"/>
</dbReference>
<dbReference type="Proteomes" id="UP000190166">
    <property type="component" value="Unassembled WGS sequence"/>
</dbReference>
<evidence type="ECO:0000313" key="12">
    <source>
        <dbReference type="Proteomes" id="UP000190166"/>
    </source>
</evidence>
<dbReference type="PIRSF" id="PIRSF006603">
    <property type="entry name" value="DinF"/>
    <property type="match status" value="1"/>
</dbReference>
<feature type="transmembrane region" description="Helical" evidence="10">
    <location>
        <begin position="296"/>
        <end position="324"/>
    </location>
</feature>
<name>A0A1T5P867_9BACT</name>
<organism evidence="11 12">
    <name type="scientific">Chitinophaga ginsengisegetis</name>
    <dbReference type="NCBI Taxonomy" id="393003"/>
    <lineage>
        <taxon>Bacteria</taxon>
        <taxon>Pseudomonadati</taxon>
        <taxon>Bacteroidota</taxon>
        <taxon>Chitinophagia</taxon>
        <taxon>Chitinophagales</taxon>
        <taxon>Chitinophagaceae</taxon>
        <taxon>Chitinophaga</taxon>
    </lineage>
</organism>
<dbReference type="Pfam" id="PF01554">
    <property type="entry name" value="MatE"/>
    <property type="match status" value="2"/>
</dbReference>
<evidence type="ECO:0000256" key="7">
    <source>
        <dbReference type="ARBA" id="ARBA00023065"/>
    </source>
</evidence>
<comment type="subcellular location">
    <subcellularLocation>
        <location evidence="1">Cell membrane</location>
        <topology evidence="1">Multi-pass membrane protein</topology>
    </subcellularLocation>
</comment>
<evidence type="ECO:0000256" key="3">
    <source>
        <dbReference type="ARBA" id="ARBA00022449"/>
    </source>
</evidence>
<feature type="transmembrane region" description="Helical" evidence="10">
    <location>
        <begin position="441"/>
        <end position="461"/>
    </location>
</feature>
<dbReference type="GO" id="GO:0042910">
    <property type="term" value="F:xenobiotic transmembrane transporter activity"/>
    <property type="evidence" value="ECO:0007669"/>
    <property type="project" value="InterPro"/>
</dbReference>
<dbReference type="InterPro" id="IPR002528">
    <property type="entry name" value="MATE_fam"/>
</dbReference>
<evidence type="ECO:0000256" key="5">
    <source>
        <dbReference type="ARBA" id="ARBA00022692"/>
    </source>
</evidence>
<keyword evidence="7" id="KW-0406">Ion transport</keyword>
<feature type="transmembrane region" description="Helical" evidence="10">
    <location>
        <begin position="375"/>
        <end position="393"/>
    </location>
</feature>
<dbReference type="NCBIfam" id="TIGR00797">
    <property type="entry name" value="matE"/>
    <property type="match status" value="1"/>
</dbReference>
<evidence type="ECO:0000256" key="6">
    <source>
        <dbReference type="ARBA" id="ARBA00022989"/>
    </source>
</evidence>
<dbReference type="EMBL" id="FUZZ01000003">
    <property type="protein sequence ID" value="SKD08568.1"/>
    <property type="molecule type" value="Genomic_DNA"/>
</dbReference>
<evidence type="ECO:0000256" key="8">
    <source>
        <dbReference type="ARBA" id="ARBA00023136"/>
    </source>
</evidence>
<feature type="transmembrane region" description="Helical" evidence="10">
    <location>
        <begin position="215"/>
        <end position="237"/>
    </location>
</feature>
<feature type="transmembrane region" description="Helical" evidence="10">
    <location>
        <begin position="414"/>
        <end position="435"/>
    </location>
</feature>
<evidence type="ECO:0000256" key="9">
    <source>
        <dbReference type="ARBA" id="ARBA00031636"/>
    </source>
</evidence>
<dbReference type="PANTHER" id="PTHR43298:SF2">
    <property type="entry name" value="FMN_FAD EXPORTER YEEO-RELATED"/>
    <property type="match status" value="1"/>
</dbReference>
<keyword evidence="4" id="KW-1003">Cell membrane</keyword>
<keyword evidence="12" id="KW-1185">Reference proteome</keyword>
<reference evidence="11 12" key="1">
    <citation type="submission" date="2017-02" db="EMBL/GenBank/DDBJ databases">
        <authorList>
            <person name="Peterson S.W."/>
        </authorList>
    </citation>
    <scope>NUCLEOTIDE SEQUENCE [LARGE SCALE GENOMIC DNA]</scope>
    <source>
        <strain evidence="11 12">DSM 18108</strain>
    </source>
</reference>
<evidence type="ECO:0000256" key="10">
    <source>
        <dbReference type="SAM" id="Phobius"/>
    </source>
</evidence>
<feature type="transmembrane region" description="Helical" evidence="10">
    <location>
        <begin position="37"/>
        <end position="62"/>
    </location>
</feature>
<feature type="transmembrane region" description="Helical" evidence="10">
    <location>
        <begin position="345"/>
        <end position="369"/>
    </location>
</feature>
<dbReference type="GO" id="GO:0015297">
    <property type="term" value="F:antiporter activity"/>
    <property type="evidence" value="ECO:0007669"/>
    <property type="project" value="UniProtKB-KW"/>
</dbReference>
<dbReference type="InterPro" id="IPR050222">
    <property type="entry name" value="MATE_MdtK"/>
</dbReference>
<dbReference type="InterPro" id="IPR048279">
    <property type="entry name" value="MdtK-like"/>
</dbReference>
<keyword evidence="2" id="KW-0813">Transport</keyword>
<keyword evidence="3" id="KW-0050">Antiport</keyword>
<dbReference type="AlphaFoldDB" id="A0A1T5P867"/>
<dbReference type="RefSeq" id="WP_079471693.1">
    <property type="nucleotide sequence ID" value="NZ_FUZZ01000003.1"/>
</dbReference>
<feature type="transmembrane region" description="Helical" evidence="10">
    <location>
        <begin position="119"/>
        <end position="137"/>
    </location>
</feature>
<feature type="transmembrane region" description="Helical" evidence="10">
    <location>
        <begin position="157"/>
        <end position="178"/>
    </location>
</feature>
<dbReference type="GO" id="GO:0005886">
    <property type="term" value="C:plasma membrane"/>
    <property type="evidence" value="ECO:0007669"/>
    <property type="project" value="UniProtKB-SubCell"/>
</dbReference>
<keyword evidence="5 10" id="KW-0812">Transmembrane</keyword>
<dbReference type="STRING" id="393003.SAMN05660461_4440"/>
<dbReference type="PANTHER" id="PTHR43298">
    <property type="entry name" value="MULTIDRUG RESISTANCE PROTEIN NORM-RELATED"/>
    <property type="match status" value="1"/>
</dbReference>
<feature type="transmembrane region" description="Helical" evidence="10">
    <location>
        <begin position="190"/>
        <end position="209"/>
    </location>
</feature>
<sequence length="471" mass="50738">MPLLTNAPQRTRRFFQLFKIAVTGSEKEFTTGSIDRAIFLLSIPMILEMAMESLFAVVDIYFVSHLGVNAITAVGLTESVLTLVYTGAMGLSMAATAMIARRTGEKDPDAAAHAAMQSLYPGLVISVLISLAGIFFAKDILLVMGAAKEVADYGYVYTQIILGGNIVIILLFLINGIFRGAGDAALAMRSLWIANGLNIILCPLLISGWGPIPALGLKGAAIATFIGRGTGVIYQLYHLVKGKDLIRITKKHLAPAFPLIGAILKIAAGATAQMLIASASWIFLVRIISHFGKDAVAGYTIAIRVVIFTILPAWGMANAAAALVGQNLGAQQPGRAEKSAWRAAFFNMIFLGVVAVVFMVWAPAIIGFFTTDPVVITYGVQCIRLMSAGYVFFAYGMVLTQSFNGAGDTRTPMLINMFIMWLFQMPLAYTLAILLKMGPVGVFWAMAISESTSALVAIWLFRRGTWKQVKI</sequence>